<comment type="caution">
    <text evidence="2">The sequence shown here is derived from an EMBL/GenBank/DDBJ whole genome shotgun (WGS) entry which is preliminary data.</text>
</comment>
<protein>
    <submittedName>
        <fullName evidence="2">Uncharacterized protein</fullName>
    </submittedName>
</protein>
<reference evidence="2 3" key="1">
    <citation type="submission" date="2016-03" db="EMBL/GenBank/DDBJ databases">
        <title>Choanephora cucurbitarum.</title>
        <authorList>
            <person name="Min B."/>
            <person name="Park H."/>
            <person name="Park J.-H."/>
            <person name="Shin H.-D."/>
            <person name="Choi I.-G."/>
        </authorList>
    </citation>
    <scope>NUCLEOTIDE SEQUENCE [LARGE SCALE GENOMIC DNA]</scope>
    <source>
        <strain evidence="2 3">KUS-F28377</strain>
    </source>
</reference>
<evidence type="ECO:0000313" key="2">
    <source>
        <dbReference type="EMBL" id="OBZ81011.1"/>
    </source>
</evidence>
<dbReference type="InParanoid" id="A0A1C7MVY6"/>
<evidence type="ECO:0000256" key="1">
    <source>
        <dbReference type="SAM" id="MobiDB-lite"/>
    </source>
</evidence>
<feature type="compositionally biased region" description="Basic and acidic residues" evidence="1">
    <location>
        <begin position="154"/>
        <end position="163"/>
    </location>
</feature>
<keyword evidence="3" id="KW-1185">Reference proteome</keyword>
<gene>
    <name evidence="2" type="ORF">A0J61_10940</name>
</gene>
<dbReference type="EMBL" id="LUGH01001526">
    <property type="protein sequence ID" value="OBZ81011.1"/>
    <property type="molecule type" value="Genomic_DNA"/>
</dbReference>
<accession>A0A1C7MVY6</accession>
<organism evidence="2 3">
    <name type="scientific">Choanephora cucurbitarum</name>
    <dbReference type="NCBI Taxonomy" id="101091"/>
    <lineage>
        <taxon>Eukaryota</taxon>
        <taxon>Fungi</taxon>
        <taxon>Fungi incertae sedis</taxon>
        <taxon>Mucoromycota</taxon>
        <taxon>Mucoromycotina</taxon>
        <taxon>Mucoromycetes</taxon>
        <taxon>Mucorales</taxon>
        <taxon>Mucorineae</taxon>
        <taxon>Choanephoraceae</taxon>
        <taxon>Choanephoroideae</taxon>
        <taxon>Choanephora</taxon>
    </lineage>
</organism>
<dbReference type="Proteomes" id="UP000093000">
    <property type="component" value="Unassembled WGS sequence"/>
</dbReference>
<feature type="region of interest" description="Disordered" evidence="1">
    <location>
        <begin position="137"/>
        <end position="187"/>
    </location>
</feature>
<feature type="compositionally biased region" description="Pro residues" evidence="1">
    <location>
        <begin position="178"/>
        <end position="187"/>
    </location>
</feature>
<sequence>MVNLKELNQPVKLGEYFGGRFVLPVPDCSNILHPSMTHASIKITHWMHLVVTIECNGVEFDLNLETPARMLDCRLVAVDDEGQTVLPPPPSYVPGDSQSYHENNWSVSTFWEQREPITASSEWGSCIPCPCEYRRNRQTTPQKEKRAGVSPDAAVDREVRKSSDSNNSSCPPSLLPEWGPPPCYSEN</sequence>
<dbReference type="OrthoDB" id="2238745at2759"/>
<feature type="compositionally biased region" description="Low complexity" evidence="1">
    <location>
        <begin position="164"/>
        <end position="177"/>
    </location>
</feature>
<name>A0A1C7MVY6_9FUNG</name>
<dbReference type="AlphaFoldDB" id="A0A1C7MVY6"/>
<evidence type="ECO:0000313" key="3">
    <source>
        <dbReference type="Proteomes" id="UP000093000"/>
    </source>
</evidence>
<proteinExistence type="predicted"/>